<keyword evidence="3" id="KW-1185">Reference proteome</keyword>
<reference evidence="2 3" key="1">
    <citation type="submission" date="2014-09" db="EMBL/GenBank/DDBJ databases">
        <authorList>
            <person name="Magalhaes I.L.F."/>
            <person name="Oliveira U."/>
            <person name="Santos F.R."/>
            <person name="Vidigal T.H.D.A."/>
            <person name="Brescovit A.D."/>
            <person name="Santos A.J."/>
        </authorList>
    </citation>
    <scope>NUCLEOTIDE SEQUENCE [LARGE SCALE GENOMIC DNA]</scope>
</reference>
<sequence length="76" mass="8489">MWCKVEGNRRQQDPKGARRGHHLSRSSLSGTFTPFVLVSALGEEWDKGRQLPFQCAAPRQRPRLARACSGYHGGPV</sequence>
<protein>
    <submittedName>
        <fullName evidence="2">Uncharacterized protein</fullName>
    </submittedName>
</protein>
<evidence type="ECO:0000313" key="2">
    <source>
        <dbReference type="EMBL" id="CEH17402.1"/>
    </source>
</evidence>
<name>A0A0N7LAS5_9BASI</name>
<organism evidence="2 3">
    <name type="scientific">Ceraceosorus bombacis</name>
    <dbReference type="NCBI Taxonomy" id="401625"/>
    <lineage>
        <taxon>Eukaryota</taxon>
        <taxon>Fungi</taxon>
        <taxon>Dikarya</taxon>
        <taxon>Basidiomycota</taxon>
        <taxon>Ustilaginomycotina</taxon>
        <taxon>Exobasidiomycetes</taxon>
        <taxon>Ceraceosorales</taxon>
        <taxon>Ceraceosoraceae</taxon>
        <taxon>Ceraceosorus</taxon>
    </lineage>
</organism>
<evidence type="ECO:0000313" key="3">
    <source>
        <dbReference type="Proteomes" id="UP000054845"/>
    </source>
</evidence>
<feature type="region of interest" description="Disordered" evidence="1">
    <location>
        <begin position="1"/>
        <end position="25"/>
    </location>
</feature>
<dbReference type="Proteomes" id="UP000054845">
    <property type="component" value="Unassembled WGS sequence"/>
</dbReference>
<dbReference type="AlphaFoldDB" id="A0A0N7LAS5"/>
<feature type="compositionally biased region" description="Basic and acidic residues" evidence="1">
    <location>
        <begin position="1"/>
        <end position="16"/>
    </location>
</feature>
<dbReference type="EMBL" id="CCYA01000254">
    <property type="protein sequence ID" value="CEH17402.1"/>
    <property type="molecule type" value="Genomic_DNA"/>
</dbReference>
<evidence type="ECO:0000256" key="1">
    <source>
        <dbReference type="SAM" id="MobiDB-lite"/>
    </source>
</evidence>
<accession>A0A0N7LAS5</accession>
<proteinExistence type="predicted"/>